<sequence>MPTYHEILTTDLSTLTTAAERWDGMAKELNKQETAYRRDVHGITLRPTFVGESQQAANARFGVRLAEFQSAQTEAKAIASLLRDAHTQFVDLRKKLQSACEDAIATGMKVSDQGVVSYDTEKMSHGERMAYVHDPSYQDSIHKDVASWQARIDRCVKDVDDADKGVEVAFTAVVKGSGMGDSMVPGFNSEAQGDIEKYEAQEADDIARRVAKGEKVSATDLAELRRAFRDNKGDKAFSQTFLNGLGPDTTIKFTNELNHLAYSSDKSHENVYMDLQSSLADTVANATQVPGSVADMPPGSPKFKAWLDSADGAFYRQWTQGLEEYGTQNYGSKSNPLCGYQSFVSMMQHSDTKYDDQFLYQMGDDLIAAEKTHSGLFTEWGPGHDGIRADALDGLLAMMSQNPDAATHFLDPAGNGSGADHVGNDHLHYLLNTRHWPKHVLDGMGYSEIDGPLNRTGLGAALEAAATGHLPLEDGQDPWPDMPHSDAQARVMHDVIEELKPSSGNDAPVPGNLRKPLANALAQYTNDTHEILGGMSADYVSHATGDGYFDSGGTAHMAVSEKDLVQVMRGMSEDPDAYATLHKAEARYMNEELNKIPAGETDFEKTGPLGKAGAALGAYTAIREDVINDGRMDGYSAADWKSKIAYHVIGGILTPMTIPTTAGGSIVVGDVLQRGVDTWAWQWDNDMKAGVDARADAEVADNYLDANNQAALMVDGWAHGRSDIDPDSTAGRDRIDAFKNAMLNGHDRGANTAEKYL</sequence>
<evidence type="ECO:0000259" key="1">
    <source>
        <dbReference type="Pfam" id="PF20211"/>
    </source>
</evidence>
<evidence type="ECO:0000313" key="3">
    <source>
        <dbReference type="Proteomes" id="UP000031501"/>
    </source>
</evidence>
<dbReference type="InterPro" id="IPR046701">
    <property type="entry name" value="DUF6571"/>
</dbReference>
<dbReference type="STRING" id="1355015.LK06_018255"/>
<gene>
    <name evidence="2" type="ORF">LK07_19415</name>
</gene>
<dbReference type="EMBL" id="CP022433">
    <property type="protein sequence ID" value="ASN25814.1"/>
    <property type="molecule type" value="Genomic_DNA"/>
</dbReference>
<proteinExistence type="predicted"/>
<protein>
    <recommendedName>
        <fullName evidence="1">DUF6571 domain-containing protein</fullName>
    </recommendedName>
</protein>
<dbReference type="KEGG" id="splu:LK06_018255"/>
<dbReference type="AlphaFoldDB" id="A0A221P0Y7"/>
<dbReference type="RefSeq" id="WP_043432791.1">
    <property type="nucleotide sequence ID" value="NZ_CP021080.1"/>
</dbReference>
<organism evidence="2 3">
    <name type="scientific">Streptomyces pluripotens</name>
    <dbReference type="NCBI Taxonomy" id="1355015"/>
    <lineage>
        <taxon>Bacteria</taxon>
        <taxon>Bacillati</taxon>
        <taxon>Actinomycetota</taxon>
        <taxon>Actinomycetes</taxon>
        <taxon>Kitasatosporales</taxon>
        <taxon>Streptomycetaceae</taxon>
        <taxon>Streptomyces</taxon>
    </lineage>
</organism>
<dbReference type="Proteomes" id="UP000031501">
    <property type="component" value="Chromosome"/>
</dbReference>
<reference evidence="2 3" key="1">
    <citation type="submission" date="2017-07" db="EMBL/GenBank/DDBJ databases">
        <title>Genome sequence of Streptomyces pluripotens MUSC 137T.</title>
        <authorList>
            <person name="Ser H.-L."/>
            <person name="Lee L.-H."/>
        </authorList>
    </citation>
    <scope>NUCLEOTIDE SEQUENCE [LARGE SCALE GENOMIC DNA]</scope>
    <source>
        <strain evidence="2 3">MUSC 137</strain>
    </source>
</reference>
<name>A0A221P0Y7_9ACTN</name>
<dbReference type="Pfam" id="PF20211">
    <property type="entry name" value="DUF6571"/>
    <property type="match status" value="1"/>
</dbReference>
<dbReference type="OrthoDB" id="3543532at2"/>
<keyword evidence="3" id="KW-1185">Reference proteome</keyword>
<evidence type="ECO:0000313" key="2">
    <source>
        <dbReference type="EMBL" id="ASN25814.1"/>
    </source>
</evidence>
<accession>A0A221P0Y7</accession>
<feature type="domain" description="DUF6571" evidence="1">
    <location>
        <begin position="350"/>
        <end position="596"/>
    </location>
</feature>